<dbReference type="AlphaFoldDB" id="A0A5C1ANS0"/>
<dbReference type="PROSITE" id="PS50005">
    <property type="entry name" value="TPR"/>
    <property type="match status" value="1"/>
</dbReference>
<evidence type="ECO:0000256" key="1">
    <source>
        <dbReference type="PROSITE-ProRule" id="PRU00339"/>
    </source>
</evidence>
<evidence type="ECO:0000313" key="4">
    <source>
        <dbReference type="Proteomes" id="UP000324974"/>
    </source>
</evidence>
<dbReference type="InterPro" id="IPR021727">
    <property type="entry name" value="DUF3299"/>
</dbReference>
<proteinExistence type="predicted"/>
<protein>
    <submittedName>
        <fullName evidence="3">Uncharacterized protein</fullName>
    </submittedName>
</protein>
<dbReference type="EMBL" id="CP042425">
    <property type="protein sequence ID" value="QEL20215.1"/>
    <property type="molecule type" value="Genomic_DNA"/>
</dbReference>
<feature type="chain" id="PRO_5023143355" evidence="2">
    <location>
        <begin position="20"/>
        <end position="403"/>
    </location>
</feature>
<dbReference type="KEGG" id="lrs:PX52LOC_07304"/>
<dbReference type="InterPro" id="IPR019734">
    <property type="entry name" value="TPR_rpt"/>
</dbReference>
<organism evidence="3 4">
    <name type="scientific">Limnoglobus roseus</name>
    <dbReference type="NCBI Taxonomy" id="2598579"/>
    <lineage>
        <taxon>Bacteria</taxon>
        <taxon>Pseudomonadati</taxon>
        <taxon>Planctomycetota</taxon>
        <taxon>Planctomycetia</taxon>
        <taxon>Gemmatales</taxon>
        <taxon>Gemmataceae</taxon>
        <taxon>Limnoglobus</taxon>
    </lineage>
</organism>
<feature type="repeat" description="TPR" evidence="1">
    <location>
        <begin position="79"/>
        <end position="112"/>
    </location>
</feature>
<keyword evidence="2" id="KW-0732">Signal</keyword>
<dbReference type="OrthoDB" id="257397at2"/>
<gene>
    <name evidence="3" type="ORF">PX52LOC_07304</name>
</gene>
<dbReference type="RefSeq" id="WP_149114532.1">
    <property type="nucleotide sequence ID" value="NZ_CP042425.1"/>
</dbReference>
<evidence type="ECO:0000313" key="3">
    <source>
        <dbReference type="EMBL" id="QEL20215.1"/>
    </source>
</evidence>
<reference evidence="4" key="1">
    <citation type="submission" date="2019-08" db="EMBL/GenBank/DDBJ databases">
        <title>Limnoglobus roseus gen. nov., sp. nov., a novel freshwater planctomycete with a giant genome from the family Gemmataceae.</title>
        <authorList>
            <person name="Kulichevskaya I.S."/>
            <person name="Naumoff D.G."/>
            <person name="Miroshnikov K."/>
            <person name="Ivanova A."/>
            <person name="Philippov D.A."/>
            <person name="Hakobyan A."/>
            <person name="Rijpstra I.C."/>
            <person name="Sinninghe Damste J.S."/>
            <person name="Liesack W."/>
            <person name="Dedysh S.N."/>
        </authorList>
    </citation>
    <scope>NUCLEOTIDE SEQUENCE [LARGE SCALE GENOMIC DNA]</scope>
    <source>
        <strain evidence="4">PX52</strain>
    </source>
</reference>
<sequence>MTRLASLFLLAVTAAPSFAGLYYSGEVTNPLPAKWRGFLMDHRMLRALTSPKAVTPIHDGYAAALTELESAAASRMLTADETADRGALLVRFGKAEKAVEVLRPAVRDNPKHFRLAANLGTAWQLAGDLAQAEAALTEAVMLAPPATKAAEEAHLKLVRLRRKEGKNPADAPDVIFAKDANAAVVQQLALWLPGDGRLLWQLAEIAHAAGDVRTAASILDGCVTEFGMKSESLRKKRQQWRAVVEELDKREHVSADRGTLAFRSARPLARTFDESKLPPINPDGPTPLPWAALGETTIGKKFAVNHLKFVDRLDGKPVSLVGFIRPTTADAELEAFLFTEFPVGCWFCELPEPTGIVSVQLAKGEVADAVKTPVKIMGTLKLNRDDPEAYLFSIVDAKVGVAD</sequence>
<dbReference type="Pfam" id="PF11736">
    <property type="entry name" value="DUF3299"/>
    <property type="match status" value="1"/>
</dbReference>
<feature type="signal peptide" evidence="2">
    <location>
        <begin position="1"/>
        <end position="19"/>
    </location>
</feature>
<dbReference type="SUPFAM" id="SSF48452">
    <property type="entry name" value="TPR-like"/>
    <property type="match status" value="1"/>
</dbReference>
<keyword evidence="4" id="KW-1185">Reference proteome</keyword>
<accession>A0A5C1ANS0</accession>
<dbReference type="Gene3D" id="2.40.50.870">
    <property type="entry name" value="Protein of unknown function (DUF3299)"/>
    <property type="match status" value="1"/>
</dbReference>
<dbReference type="Proteomes" id="UP000324974">
    <property type="component" value="Chromosome"/>
</dbReference>
<keyword evidence="1" id="KW-0802">TPR repeat</keyword>
<dbReference type="Gene3D" id="1.25.40.10">
    <property type="entry name" value="Tetratricopeptide repeat domain"/>
    <property type="match status" value="1"/>
</dbReference>
<evidence type="ECO:0000256" key="2">
    <source>
        <dbReference type="SAM" id="SignalP"/>
    </source>
</evidence>
<dbReference type="InterPro" id="IPR011990">
    <property type="entry name" value="TPR-like_helical_dom_sf"/>
</dbReference>
<name>A0A5C1ANS0_9BACT</name>